<dbReference type="Proteomes" id="UP001596052">
    <property type="component" value="Unassembled WGS sequence"/>
</dbReference>
<name>A0ABW0KMS5_9BACT</name>
<proteinExistence type="predicted"/>
<keyword evidence="3" id="KW-1185">Reference proteome</keyword>
<comment type="caution">
    <text evidence="2">The sequence shown here is derived from an EMBL/GenBank/DDBJ whole genome shotgun (WGS) entry which is preliminary data.</text>
</comment>
<dbReference type="RefSeq" id="WP_377163502.1">
    <property type="nucleotide sequence ID" value="NZ_JBHSMQ010000001.1"/>
</dbReference>
<sequence length="369" mass="41590">MKSFRRRIHDIHANLRAAVHLYPKIESDPGSAKQVTVMPLIEAGEESVSCELEARFKKQTETSTLIRWPSVNLYRVENATVVGDQANVFLANGKWLRVCPSLGTLPLKKVRPPIYLGATKLNAPMFHLSGRDHENHGHFLFQHMPRWLAAQKKMQEANPHFKILVAKGHLRWQSRYLTRTGASEEQILECGDGTSRCKDLYYLPQLRGQDACISRPQDYRSMNEFFHRSQAKTERALFLSRKDAPNRYLINEDEAIAEIEKVFGSCRSIQLSKTPLDQQIDLISSASVVVGPLGQALATSLFARGSIFINLDAGHGPDSWGDAFRDVATICGNRALSLYSKTPRTADGSFTFPPDALRQMLERVKMLIQ</sequence>
<organism evidence="2 3">
    <name type="scientific">Prosthecobacter fluviatilis</name>
    <dbReference type="NCBI Taxonomy" id="445931"/>
    <lineage>
        <taxon>Bacteria</taxon>
        <taxon>Pseudomonadati</taxon>
        <taxon>Verrucomicrobiota</taxon>
        <taxon>Verrucomicrobiia</taxon>
        <taxon>Verrucomicrobiales</taxon>
        <taxon>Verrucomicrobiaceae</taxon>
        <taxon>Prosthecobacter</taxon>
    </lineage>
</organism>
<accession>A0ABW0KMS5</accession>
<reference evidence="3" key="1">
    <citation type="journal article" date="2019" name="Int. J. Syst. Evol. Microbiol.">
        <title>The Global Catalogue of Microorganisms (GCM) 10K type strain sequencing project: providing services to taxonomists for standard genome sequencing and annotation.</title>
        <authorList>
            <consortium name="The Broad Institute Genomics Platform"/>
            <consortium name="The Broad Institute Genome Sequencing Center for Infectious Disease"/>
            <person name="Wu L."/>
            <person name="Ma J."/>
        </authorList>
    </citation>
    <scope>NUCLEOTIDE SEQUENCE [LARGE SCALE GENOMIC DNA]</scope>
    <source>
        <strain evidence="3">CGMCC 4.1469</strain>
    </source>
</reference>
<evidence type="ECO:0000259" key="1">
    <source>
        <dbReference type="Pfam" id="PF04577"/>
    </source>
</evidence>
<protein>
    <submittedName>
        <fullName evidence="2">Glycosyltransferase family 61 protein</fullName>
    </submittedName>
</protein>
<dbReference type="Pfam" id="PF04577">
    <property type="entry name" value="Glyco_transf_61"/>
    <property type="match status" value="1"/>
</dbReference>
<dbReference type="EMBL" id="JBHSMQ010000001">
    <property type="protein sequence ID" value="MFC5453937.1"/>
    <property type="molecule type" value="Genomic_DNA"/>
</dbReference>
<evidence type="ECO:0000313" key="3">
    <source>
        <dbReference type="Proteomes" id="UP001596052"/>
    </source>
</evidence>
<gene>
    <name evidence="2" type="ORF">ACFQDI_03630</name>
</gene>
<feature type="domain" description="Glycosyltransferase 61 catalytic" evidence="1">
    <location>
        <begin position="137"/>
        <end position="304"/>
    </location>
</feature>
<evidence type="ECO:0000313" key="2">
    <source>
        <dbReference type="EMBL" id="MFC5453937.1"/>
    </source>
</evidence>
<dbReference type="InterPro" id="IPR049625">
    <property type="entry name" value="Glyco_transf_61_cat"/>
</dbReference>